<dbReference type="PROSITE" id="PS00166">
    <property type="entry name" value="ENOYL_COA_HYDRATASE"/>
    <property type="match status" value="1"/>
</dbReference>
<accession>A0A502BM98</accession>
<keyword evidence="3" id="KW-0413">Isomerase</keyword>
<dbReference type="EMBL" id="VEWJ01000007">
    <property type="protein sequence ID" value="TPF75040.1"/>
    <property type="molecule type" value="Genomic_DNA"/>
</dbReference>
<dbReference type="GO" id="GO:0016853">
    <property type="term" value="F:isomerase activity"/>
    <property type="evidence" value="ECO:0007669"/>
    <property type="project" value="UniProtKB-KW"/>
</dbReference>
<dbReference type="InterPro" id="IPR001753">
    <property type="entry name" value="Enoyl-CoA_hydra/iso"/>
</dbReference>
<proteinExistence type="inferred from homology"/>
<dbReference type="RefSeq" id="WP_140905404.1">
    <property type="nucleotide sequence ID" value="NZ_JBHTMD010000021.1"/>
</dbReference>
<evidence type="ECO:0000256" key="1">
    <source>
        <dbReference type="ARBA" id="ARBA00005254"/>
    </source>
</evidence>
<dbReference type="Gene3D" id="3.90.226.10">
    <property type="entry name" value="2-enoyl-CoA Hydratase, Chain A, domain 1"/>
    <property type="match status" value="1"/>
</dbReference>
<name>A0A502BM98_9HYPH</name>
<dbReference type="PANTHER" id="PTHR11941">
    <property type="entry name" value="ENOYL-COA HYDRATASE-RELATED"/>
    <property type="match status" value="1"/>
</dbReference>
<keyword evidence="4" id="KW-1185">Reference proteome</keyword>
<dbReference type="Pfam" id="PF00378">
    <property type="entry name" value="ECH_1"/>
    <property type="match status" value="1"/>
</dbReference>
<gene>
    <name evidence="3" type="ORF">FHY56_11980</name>
</gene>
<sequence length="246" mass="25921">MAIVDILREGPLAVVTYDRGAKANALNDEAINALIAAADELSVDVGIQVVILSGTQSRFSGGVDLKDDLLWRPEADAVTRHNAMAQGGRMCERWRSLPQVTIAAVEGPAVGGGGILALAADFRIMAESAFFQFPEVRLGMTLGWGGLPLLSGLIGPSKTKRLLFTGERVSGESALPLGLCDEIAPDGAALSAAKALAGTILECPPLALRMSKQAIDSRYRTNWANGYEADQFLLAKIIGETVSEVS</sequence>
<dbReference type="OrthoDB" id="9807606at2"/>
<dbReference type="InterPro" id="IPR018376">
    <property type="entry name" value="Enoyl-CoA_hyd/isom_CS"/>
</dbReference>
<evidence type="ECO:0000256" key="2">
    <source>
        <dbReference type="RuleBase" id="RU003707"/>
    </source>
</evidence>
<dbReference type="InterPro" id="IPR029045">
    <property type="entry name" value="ClpP/crotonase-like_dom_sf"/>
</dbReference>
<evidence type="ECO:0000313" key="3">
    <source>
        <dbReference type="EMBL" id="TPF75040.1"/>
    </source>
</evidence>
<reference evidence="3 4" key="1">
    <citation type="journal article" date="2003" name="Int. J. Syst. Evol. Microbiol.">
        <title>Towards a standardized format for the description of a novel species (of an established genus): Ochrobactrum gallinifaecis sp. nov.</title>
        <authorList>
            <person name="Kampfer P."/>
            <person name="Buczolits S."/>
            <person name="Albrecht A."/>
            <person name="Busse H.J."/>
            <person name="Stackebrandt E."/>
        </authorList>
    </citation>
    <scope>NUCLEOTIDE SEQUENCE [LARGE SCALE GENOMIC DNA]</scope>
    <source>
        <strain evidence="3 4">ISO 196</strain>
    </source>
</reference>
<dbReference type="GO" id="GO:0006635">
    <property type="term" value="P:fatty acid beta-oxidation"/>
    <property type="evidence" value="ECO:0007669"/>
    <property type="project" value="TreeGrafter"/>
</dbReference>
<dbReference type="AlphaFoldDB" id="A0A502BM98"/>
<protein>
    <submittedName>
        <fullName evidence="3">Enoyl-CoA hydratase/isomerase family protein</fullName>
    </submittedName>
</protein>
<dbReference type="CDD" id="cd06558">
    <property type="entry name" value="crotonase-like"/>
    <property type="match status" value="1"/>
</dbReference>
<organism evidence="3 4">
    <name type="scientific">Brucella gallinifaecis</name>
    <dbReference type="NCBI Taxonomy" id="215590"/>
    <lineage>
        <taxon>Bacteria</taxon>
        <taxon>Pseudomonadati</taxon>
        <taxon>Pseudomonadota</taxon>
        <taxon>Alphaproteobacteria</taxon>
        <taxon>Hyphomicrobiales</taxon>
        <taxon>Brucellaceae</taxon>
        <taxon>Brucella/Ochrobactrum group</taxon>
        <taxon>Brucella</taxon>
    </lineage>
</organism>
<dbReference type="Proteomes" id="UP000315388">
    <property type="component" value="Unassembled WGS sequence"/>
</dbReference>
<comment type="similarity">
    <text evidence="1 2">Belongs to the enoyl-CoA hydratase/isomerase family.</text>
</comment>
<dbReference type="PANTHER" id="PTHR11941:SF54">
    <property type="entry name" value="ENOYL-COA HYDRATASE, MITOCHONDRIAL"/>
    <property type="match status" value="1"/>
</dbReference>
<dbReference type="SUPFAM" id="SSF52096">
    <property type="entry name" value="ClpP/crotonase"/>
    <property type="match status" value="1"/>
</dbReference>
<comment type="caution">
    <text evidence="3">The sequence shown here is derived from an EMBL/GenBank/DDBJ whole genome shotgun (WGS) entry which is preliminary data.</text>
</comment>
<evidence type="ECO:0000313" key="4">
    <source>
        <dbReference type="Proteomes" id="UP000315388"/>
    </source>
</evidence>